<accession>A0A023ZY17</accession>
<protein>
    <submittedName>
        <fullName evidence="1">Minor tail protein</fullName>
    </submittedName>
</protein>
<gene>
    <name evidence="1" type="primary">29</name>
    <name evidence="1" type="ORF">PBI_KINGVEVEVE_29</name>
</gene>
<organism evidence="1 2">
    <name type="scientific">Mycobacterium phage KingVeVeVe</name>
    <dbReference type="NCBI Taxonomy" id="1471544"/>
    <lineage>
        <taxon>Viruses</taxon>
        <taxon>Duplodnaviria</taxon>
        <taxon>Heunggongvirae</taxon>
        <taxon>Uroviricota</taxon>
        <taxon>Caudoviricetes</taxon>
        <taxon>Bclasvirinae</taxon>
        <taxon>Pegunavirus</taxon>
        <taxon>Pegunavirus soto</taxon>
    </lineage>
</organism>
<name>A0A023ZY17_9CAUD</name>
<proteinExistence type="predicted"/>
<sequence length="477" mass="51797">MAFRGYFALNGVEIANSSRVAAHIGAEVPTRDIGLMTADVDCSLTPIDDDRLLAELPATSVPIGAGRLLATPPDGSRLYGPGLAVVGDCWTPNTLCFGCRTAIEYDDSWTGLPAFLNDHVYRPELAPWFTTRVPESAEFAGVWVMDVKGLDVTTSQREVVEMAGDGGAAGIHRDGAQRIQFDVLLVACTNAGATYGLDWLTTQLRRTNDRTDSVLRYLAAHPEDSAVDPTTLVRDRHGVVLTAGPEITGQVNASGRQHNQATFYRVTFELTALIPHAYRPATVLPVEWDTVEVEPIQWVHSSECKPPADCSPMPVLFAQGCEVERVEAVSSPPPVCGGCMPVCAVATHAVQIPLTERPQTGTATMVSLAIRNTDARPLTLNGYFRRCNARDDCDDELFPVQIHGLPATAEVVLDGVTGRFWVYYAGRKWRPVHIVGTPSGAPWVPAKLDRTLCWEFVVVSDGTALFEVDLALTDRDE</sequence>
<evidence type="ECO:0000313" key="1">
    <source>
        <dbReference type="EMBL" id="AHY84298.1"/>
    </source>
</evidence>
<dbReference type="EMBL" id="KJ538723">
    <property type="protein sequence ID" value="AHY84298.1"/>
    <property type="molecule type" value="Genomic_DNA"/>
</dbReference>
<evidence type="ECO:0000313" key="2">
    <source>
        <dbReference type="Proteomes" id="UP000024436"/>
    </source>
</evidence>
<dbReference type="Proteomes" id="UP000024436">
    <property type="component" value="Segment"/>
</dbReference>
<reference evidence="1 2" key="1">
    <citation type="submission" date="2014-03" db="EMBL/GenBank/DDBJ databases">
        <authorList>
            <person name="Barber N.R."/>
            <person name="Francolini R.D."/>
            <person name="Gray A.J."/>
            <person name="Hamilton K."/>
            <person name="Jung E."/>
            <person name="Killpatrick M.S."/>
            <person name="Le T.M."/>
            <person name="Lin R."/>
            <person name="Morris L.Y."/>
            <person name="O'Neil L.P."/>
            <person name="Pederson E.N."/>
            <person name="Sepehri B.F."/>
            <person name="Shaffer R.A."/>
            <person name="Sridharan P.S."/>
            <person name="Tseng L."/>
            <person name="Williams L.H."/>
            <person name="Cohen L.B."/>
            <person name="Ahrens K.J."/>
            <person name="Braun M.A."/>
            <person name="Jarvik J."/>
            <person name="Lopez A.J."/>
            <person name="Bradley K.W."/>
            <person name="Clarke D.Q."/>
            <person name="Lewis M.F."/>
            <person name="Barker L.P."/>
            <person name="Bailey C."/>
            <person name="Asai D.J."/>
            <person name="Garber M.L."/>
            <person name="Bowman C.A."/>
            <person name="Russell D.A."/>
            <person name="Pope W.H."/>
            <person name="Jacobs-Sera D."/>
            <person name="Hendrix R.W."/>
            <person name="Hatfull G.F."/>
        </authorList>
    </citation>
    <scope>NUCLEOTIDE SEQUENCE [LARGE SCALE GENOMIC DNA]</scope>
</reference>